<organism evidence="2 3">
    <name type="scientific">Solanum tuberosum</name>
    <name type="common">Potato</name>
    <dbReference type="NCBI Taxonomy" id="4113"/>
    <lineage>
        <taxon>Eukaryota</taxon>
        <taxon>Viridiplantae</taxon>
        <taxon>Streptophyta</taxon>
        <taxon>Embryophyta</taxon>
        <taxon>Tracheophyta</taxon>
        <taxon>Spermatophyta</taxon>
        <taxon>Magnoliopsida</taxon>
        <taxon>eudicotyledons</taxon>
        <taxon>Gunneridae</taxon>
        <taxon>Pentapetalae</taxon>
        <taxon>asterids</taxon>
        <taxon>lamiids</taxon>
        <taxon>Solanales</taxon>
        <taxon>Solanaceae</taxon>
        <taxon>Solanoideae</taxon>
        <taxon>Solaneae</taxon>
        <taxon>Solanum</taxon>
    </lineage>
</organism>
<keyword evidence="3" id="KW-1185">Reference proteome</keyword>
<feature type="compositionally biased region" description="Basic and acidic residues" evidence="1">
    <location>
        <begin position="47"/>
        <end position="68"/>
    </location>
</feature>
<evidence type="ECO:0000313" key="3">
    <source>
        <dbReference type="Proteomes" id="UP000826656"/>
    </source>
</evidence>
<protein>
    <submittedName>
        <fullName evidence="2">Uncharacterized protein</fullName>
    </submittedName>
</protein>
<dbReference type="PANTHER" id="PTHR48186:SF1">
    <property type="entry name" value="TPX2 C-TERMINAL DOMAIN-CONTAINING PROTEIN"/>
    <property type="match status" value="1"/>
</dbReference>
<gene>
    <name evidence="2" type="ORF">KY290_021202</name>
</gene>
<proteinExistence type="predicted"/>
<evidence type="ECO:0000256" key="1">
    <source>
        <dbReference type="SAM" id="MobiDB-lite"/>
    </source>
</evidence>
<evidence type="ECO:0000313" key="2">
    <source>
        <dbReference type="EMBL" id="KAH0757709.1"/>
    </source>
</evidence>
<dbReference type="Proteomes" id="UP000826656">
    <property type="component" value="Unassembled WGS sequence"/>
</dbReference>
<dbReference type="PANTHER" id="PTHR48186">
    <property type="entry name" value="NB-ARC DOMAIN-CONTAINING PROTEIN"/>
    <property type="match status" value="1"/>
</dbReference>
<dbReference type="EMBL" id="JAIVGD010000015">
    <property type="protein sequence ID" value="KAH0757709.1"/>
    <property type="molecule type" value="Genomic_DNA"/>
</dbReference>
<sequence>MEKVHSRPLPRRKEYTTVQIKDQCRNHNKALQLQDQCNKKHKATLKKKFESSKRKLKERLANQREAKRQIVVVDFDQMPKPANDPRAP</sequence>
<accession>A0ABQ7V0U9</accession>
<reference evidence="2 3" key="1">
    <citation type="journal article" date="2021" name="bioRxiv">
        <title>Chromosome-scale and haplotype-resolved genome assembly of a tetraploid potato cultivar.</title>
        <authorList>
            <person name="Sun H."/>
            <person name="Jiao W.-B."/>
            <person name="Krause K."/>
            <person name="Campoy J.A."/>
            <person name="Goel M."/>
            <person name="Folz-Donahue K."/>
            <person name="Kukat C."/>
            <person name="Huettel B."/>
            <person name="Schneeberger K."/>
        </authorList>
    </citation>
    <scope>NUCLEOTIDE SEQUENCE [LARGE SCALE GENOMIC DNA]</scope>
    <source>
        <strain evidence="2">SolTubOtavaFocal</strain>
        <tissue evidence="2">Leaves</tissue>
    </source>
</reference>
<comment type="caution">
    <text evidence="2">The sequence shown here is derived from an EMBL/GenBank/DDBJ whole genome shotgun (WGS) entry which is preliminary data.</text>
</comment>
<feature type="region of interest" description="Disordered" evidence="1">
    <location>
        <begin position="44"/>
        <end position="88"/>
    </location>
</feature>
<name>A0ABQ7V0U9_SOLTU</name>